<accession>A0ABP6X637</accession>
<evidence type="ECO:0000313" key="4">
    <source>
        <dbReference type="EMBL" id="GAA3561845.1"/>
    </source>
</evidence>
<sequence length="323" mass="34729">MKIKLLSLLMLFMGALVFGQTLQANYEFATNGDLTDVSGNGRTLTKTGSLLKTFVTDNYNNATSAFDAQDATGEYLVATGYKGINGNNARTVTAWVNLRVGGNRRTIASWGINSSGKMFNVMIEGGKIRVEGGTCSILSDGVATNSVWHHIAVTFDPTTDGAKLSSCKMYIDGELQAIGSSYNPSTVLNTDSGTNDLRIGEAVYGTTHFYRGALNDIRIYSKALTSSEVTNVMSGATLGVNDVTFSANELKAYPTVVKDYLMIETNVNQTLDIVVYNLLGKVVNKINSKQSVTEINMDDLASGVYIVKVRSGLKVSGIKVIKE</sequence>
<protein>
    <recommendedName>
        <fullName evidence="3">Secretion system C-terminal sorting domain-containing protein</fullName>
    </recommendedName>
</protein>
<dbReference type="Pfam" id="PF13385">
    <property type="entry name" value="Laminin_G_3"/>
    <property type="match status" value="1"/>
</dbReference>
<feature type="chain" id="PRO_5046060426" description="Secretion system C-terminal sorting domain-containing protein" evidence="2">
    <location>
        <begin position="24"/>
        <end position="323"/>
    </location>
</feature>
<reference evidence="5" key="1">
    <citation type="journal article" date="2019" name="Int. J. Syst. Evol. Microbiol.">
        <title>The Global Catalogue of Microorganisms (GCM) 10K type strain sequencing project: providing services to taxonomists for standard genome sequencing and annotation.</title>
        <authorList>
            <consortium name="The Broad Institute Genomics Platform"/>
            <consortium name="The Broad Institute Genome Sequencing Center for Infectious Disease"/>
            <person name="Wu L."/>
            <person name="Ma J."/>
        </authorList>
    </citation>
    <scope>NUCLEOTIDE SEQUENCE [LARGE SCALE GENOMIC DNA]</scope>
    <source>
        <strain evidence="5">JCM 17111</strain>
    </source>
</reference>
<keyword evidence="1 2" id="KW-0732">Signal</keyword>
<dbReference type="Proteomes" id="UP001500954">
    <property type="component" value="Unassembled WGS sequence"/>
</dbReference>
<gene>
    <name evidence="4" type="ORF">GCM10022395_10570</name>
</gene>
<dbReference type="RefSeq" id="WP_345004814.1">
    <property type="nucleotide sequence ID" value="NZ_BAABCY010000032.1"/>
</dbReference>
<dbReference type="SUPFAM" id="SSF49899">
    <property type="entry name" value="Concanavalin A-like lectins/glucanases"/>
    <property type="match status" value="1"/>
</dbReference>
<dbReference type="Gene3D" id="2.60.120.200">
    <property type="match status" value="1"/>
</dbReference>
<dbReference type="InterPro" id="IPR026444">
    <property type="entry name" value="Secre_tail"/>
</dbReference>
<dbReference type="EMBL" id="BAABCY010000032">
    <property type="protein sequence ID" value="GAA3561845.1"/>
    <property type="molecule type" value="Genomic_DNA"/>
</dbReference>
<dbReference type="InterPro" id="IPR013320">
    <property type="entry name" value="ConA-like_dom_sf"/>
</dbReference>
<dbReference type="Pfam" id="PF18962">
    <property type="entry name" value="Por_Secre_tail"/>
    <property type="match status" value="1"/>
</dbReference>
<evidence type="ECO:0000256" key="2">
    <source>
        <dbReference type="SAM" id="SignalP"/>
    </source>
</evidence>
<comment type="caution">
    <text evidence="4">The sequence shown here is derived from an EMBL/GenBank/DDBJ whole genome shotgun (WGS) entry which is preliminary data.</text>
</comment>
<proteinExistence type="predicted"/>
<dbReference type="NCBIfam" id="TIGR04183">
    <property type="entry name" value="Por_Secre_tail"/>
    <property type="match status" value="1"/>
</dbReference>
<name>A0ABP6X637_9FLAO</name>
<organism evidence="4 5">
    <name type="scientific">Snuella lapsa</name>
    <dbReference type="NCBI Taxonomy" id="870481"/>
    <lineage>
        <taxon>Bacteria</taxon>
        <taxon>Pseudomonadati</taxon>
        <taxon>Bacteroidota</taxon>
        <taxon>Flavobacteriia</taxon>
        <taxon>Flavobacteriales</taxon>
        <taxon>Flavobacteriaceae</taxon>
        <taxon>Snuella</taxon>
    </lineage>
</organism>
<evidence type="ECO:0000259" key="3">
    <source>
        <dbReference type="Pfam" id="PF18962"/>
    </source>
</evidence>
<feature type="signal peptide" evidence="2">
    <location>
        <begin position="1"/>
        <end position="23"/>
    </location>
</feature>
<feature type="domain" description="Secretion system C-terminal sorting" evidence="3">
    <location>
        <begin position="253"/>
        <end position="314"/>
    </location>
</feature>
<evidence type="ECO:0000256" key="1">
    <source>
        <dbReference type="ARBA" id="ARBA00022729"/>
    </source>
</evidence>
<evidence type="ECO:0000313" key="5">
    <source>
        <dbReference type="Proteomes" id="UP001500954"/>
    </source>
</evidence>
<keyword evidence="5" id="KW-1185">Reference proteome</keyword>